<dbReference type="GO" id="GO:0000055">
    <property type="term" value="P:ribosomal large subunit export from nucleus"/>
    <property type="evidence" value="ECO:0007669"/>
    <property type="project" value="TreeGrafter"/>
</dbReference>
<evidence type="ECO:0000256" key="5">
    <source>
        <dbReference type="ARBA" id="ARBA00022741"/>
    </source>
</evidence>
<proteinExistence type="inferred from homology"/>
<dbReference type="SMART" id="SM00327">
    <property type="entry name" value="VWA"/>
    <property type="match status" value="1"/>
</dbReference>
<dbReference type="InterPro" id="IPR002035">
    <property type="entry name" value="VWF_A"/>
</dbReference>
<dbReference type="Pfam" id="PF17865">
    <property type="entry name" value="AAA_lid_5"/>
    <property type="match status" value="1"/>
</dbReference>
<feature type="compositionally biased region" description="Acidic residues" evidence="10">
    <location>
        <begin position="4865"/>
        <end position="4889"/>
    </location>
</feature>
<evidence type="ECO:0000259" key="11">
    <source>
        <dbReference type="PROSITE" id="PS50234"/>
    </source>
</evidence>
<dbReference type="FunFam" id="3.40.50.300:FF:000142">
    <property type="entry name" value="Midasin"/>
    <property type="match status" value="1"/>
</dbReference>
<keyword evidence="13" id="KW-1185">Reference proteome</keyword>
<keyword evidence="7 9" id="KW-0143">Chaperone</keyword>
<dbReference type="SMART" id="SM00382">
    <property type="entry name" value="AAA"/>
    <property type="match status" value="6"/>
</dbReference>
<gene>
    <name evidence="12" type="ORF">V9T40_003331</name>
</gene>
<dbReference type="InterPro" id="IPR040848">
    <property type="entry name" value="AAA_lid_7"/>
</dbReference>
<feature type="domain" description="VWFA" evidence="11">
    <location>
        <begin position="5065"/>
        <end position="5261"/>
    </location>
</feature>
<dbReference type="PROSITE" id="PS50234">
    <property type="entry name" value="VWFA"/>
    <property type="match status" value="1"/>
</dbReference>
<dbReference type="SUPFAM" id="SSF52540">
    <property type="entry name" value="P-loop containing nucleoside triphosphate hydrolases"/>
    <property type="match status" value="6"/>
</dbReference>
<feature type="compositionally biased region" description="Basic and acidic residues" evidence="10">
    <location>
        <begin position="4751"/>
        <end position="4778"/>
    </location>
</feature>
<comment type="caution">
    <text evidence="12">The sequence shown here is derived from an EMBL/GenBank/DDBJ whole genome shotgun (WGS) entry which is preliminary data.</text>
</comment>
<dbReference type="GO" id="GO:0030687">
    <property type="term" value="C:preribosome, large subunit precursor"/>
    <property type="evidence" value="ECO:0007669"/>
    <property type="project" value="TreeGrafter"/>
</dbReference>
<dbReference type="PANTHER" id="PTHR48103:SF2">
    <property type="entry name" value="MIDASIN"/>
    <property type="match status" value="1"/>
</dbReference>
<feature type="compositionally biased region" description="Acidic residues" evidence="10">
    <location>
        <begin position="4812"/>
        <end position="4830"/>
    </location>
</feature>
<feature type="compositionally biased region" description="Acidic residues" evidence="10">
    <location>
        <begin position="4913"/>
        <end position="4924"/>
    </location>
</feature>
<feature type="compositionally biased region" description="Acidic residues" evidence="10">
    <location>
        <begin position="4567"/>
        <end position="4579"/>
    </location>
</feature>
<dbReference type="InterPro" id="IPR012099">
    <property type="entry name" value="Midasin"/>
</dbReference>
<dbReference type="InterPro" id="IPR003593">
    <property type="entry name" value="AAA+_ATPase"/>
</dbReference>
<reference evidence="12 13" key="1">
    <citation type="submission" date="2024-03" db="EMBL/GenBank/DDBJ databases">
        <title>Adaptation during the transition from Ophiocordyceps entomopathogen to insect associate is accompanied by gene loss and intensified selection.</title>
        <authorList>
            <person name="Ward C.M."/>
            <person name="Onetto C.A."/>
            <person name="Borneman A.R."/>
        </authorList>
    </citation>
    <scope>NUCLEOTIDE SEQUENCE [LARGE SCALE GENOMIC DNA]</scope>
    <source>
        <strain evidence="12">AWRI1</strain>
        <tissue evidence="12">Single Adult Female</tissue>
    </source>
</reference>
<dbReference type="FunFam" id="3.40.50.300:FF:000582">
    <property type="entry name" value="Midasin"/>
    <property type="match status" value="1"/>
</dbReference>
<dbReference type="SUPFAM" id="SSF53300">
    <property type="entry name" value="vWA-like"/>
    <property type="match status" value="1"/>
</dbReference>
<dbReference type="Proteomes" id="UP001367676">
    <property type="component" value="Unassembled WGS sequence"/>
</dbReference>
<evidence type="ECO:0000256" key="8">
    <source>
        <dbReference type="ARBA" id="ARBA00023242"/>
    </source>
</evidence>
<dbReference type="PIRSF" id="PIRSF010340">
    <property type="entry name" value="Midasin"/>
    <property type="match status" value="1"/>
</dbReference>
<dbReference type="InterPro" id="IPR011704">
    <property type="entry name" value="ATPase_dyneun-rel_AAA"/>
</dbReference>
<dbReference type="GO" id="GO:0016887">
    <property type="term" value="F:ATP hydrolysis activity"/>
    <property type="evidence" value="ECO:0007669"/>
    <property type="project" value="InterPro"/>
</dbReference>
<dbReference type="GO" id="GO:0005524">
    <property type="term" value="F:ATP binding"/>
    <property type="evidence" value="ECO:0007669"/>
    <property type="project" value="UniProtKB-KW"/>
</dbReference>
<feature type="region of interest" description="Disordered" evidence="10">
    <location>
        <begin position="4374"/>
        <end position="4926"/>
    </location>
</feature>
<accession>A0AAN9YA24</accession>
<dbReference type="InterPro" id="IPR027417">
    <property type="entry name" value="P-loop_NTPase"/>
</dbReference>
<feature type="compositionally biased region" description="Acidic residues" evidence="10">
    <location>
        <begin position="4484"/>
        <end position="4493"/>
    </location>
</feature>
<keyword evidence="8 9" id="KW-0539">Nucleus</keyword>
<feature type="compositionally biased region" description="Acidic residues" evidence="10">
    <location>
        <begin position="4647"/>
        <end position="4663"/>
    </location>
</feature>
<feature type="compositionally biased region" description="Basic and acidic residues" evidence="10">
    <location>
        <begin position="4374"/>
        <end position="4384"/>
    </location>
</feature>
<feature type="compositionally biased region" description="Basic and acidic residues" evidence="10">
    <location>
        <begin position="4408"/>
        <end position="4428"/>
    </location>
</feature>
<organism evidence="12 13">
    <name type="scientific">Parthenolecanium corni</name>
    <dbReference type="NCBI Taxonomy" id="536013"/>
    <lineage>
        <taxon>Eukaryota</taxon>
        <taxon>Metazoa</taxon>
        <taxon>Ecdysozoa</taxon>
        <taxon>Arthropoda</taxon>
        <taxon>Hexapoda</taxon>
        <taxon>Insecta</taxon>
        <taxon>Pterygota</taxon>
        <taxon>Neoptera</taxon>
        <taxon>Paraneoptera</taxon>
        <taxon>Hemiptera</taxon>
        <taxon>Sternorrhyncha</taxon>
        <taxon>Coccoidea</taxon>
        <taxon>Coccidae</taxon>
        <taxon>Parthenolecanium</taxon>
    </lineage>
</organism>
<evidence type="ECO:0000256" key="4">
    <source>
        <dbReference type="ARBA" id="ARBA00017143"/>
    </source>
</evidence>
<dbReference type="FunFam" id="3.40.50.300:FF:001384">
    <property type="entry name" value="Midasin"/>
    <property type="match status" value="1"/>
</dbReference>
<feature type="compositionally biased region" description="Basic and acidic residues" evidence="10">
    <location>
        <begin position="4506"/>
        <end position="4541"/>
    </location>
</feature>
<dbReference type="CDD" id="cd00009">
    <property type="entry name" value="AAA"/>
    <property type="match status" value="1"/>
</dbReference>
<evidence type="ECO:0000256" key="1">
    <source>
        <dbReference type="ARBA" id="ARBA00004604"/>
    </source>
</evidence>
<dbReference type="GO" id="GO:0005654">
    <property type="term" value="C:nucleoplasm"/>
    <property type="evidence" value="ECO:0007669"/>
    <property type="project" value="UniProtKB-SubCell"/>
</dbReference>
<evidence type="ECO:0000256" key="3">
    <source>
        <dbReference type="ARBA" id="ARBA00007188"/>
    </source>
</evidence>
<feature type="compositionally biased region" description="Acidic residues" evidence="10">
    <location>
        <begin position="4450"/>
        <end position="4464"/>
    </location>
</feature>
<dbReference type="Gene3D" id="3.40.50.300">
    <property type="entry name" value="P-loop containing nucleotide triphosphate hydrolases"/>
    <property type="match status" value="6"/>
</dbReference>
<name>A0AAN9YA24_9HEMI</name>
<dbReference type="InterPro" id="IPR041190">
    <property type="entry name" value="Midasin_AAA_lid_5"/>
</dbReference>
<dbReference type="GO" id="GO:0000027">
    <property type="term" value="P:ribosomal large subunit assembly"/>
    <property type="evidence" value="ECO:0007669"/>
    <property type="project" value="InterPro"/>
</dbReference>
<feature type="compositionally biased region" description="Basic and acidic residues" evidence="10">
    <location>
        <begin position="4664"/>
        <end position="4687"/>
    </location>
</feature>
<sequence>MDPEIQHHTFCIESAKLVKDFPDILRFSLEYFRKNPPPWSSGSALSEPLPKKIKMSDTCDMLESMFLYLQTYSDYFRNHWKWSDFLKQYFLTDEVYCKWLFCQCLSTFIYVSEKQRHELNRLWLSNTDIWDAQIRYFRREIAGELCLSDSFLPDRNRILCNVNRLNKIMEKHSNSCLVSDIKLPAIGDRQEIDLILVNSTVNNLRGLALAVAAGKPVCLCGPVGCGKTALVQYLASVTGYASKNKLHQVQLGEEMDSKLLLGSYKCTDVPGEFIWQPGVLTKAVIDGDWLLFEDIDTATNDVVTLLVSLIERNSLNVPGYRDNLIPAPGFQMFFTQRFVSSISGFFQQTSATTELLRKYWIQLNMEPLSREELEQLVVAKYPVLSTISSRMVKVFLMFSVGLHVKGKNSLQSDTNDAFESKGRLTSTRDLLKWCSRSIIGYDVKSQDSALNVIQNAIDLFCCNVSDEEIRLKLAMAITTHLGVVKTKAEYFCKHYKPKISLEKDRCVAGRATLERSKKLTDDPAVLDLDSKLYFAMTRPSCCLMERVACCLSLNEPVLLVGETGTGKTSTLQLLAKHTGNTLVVLNMNQQSDSIDLLGGYKPVDVKYVISLLRDEFEELFRDIFDLVPKNVKFLIHISNCFNNHDWGTLVALMRHVKDTVVVKKNMKPEQLLIWRNFGNKLGRLESQLKHNRALAFAFIEGALVRALKQGQWVLLDEINLASAETLQCLSGMLEMNGTLSLYEKGEFEPVKRHENFRLMAAMNPATDVGKKQLPAGIRNRFTEFFVDELNNSLDLITLVRCYFPTGNINAISNFYLKVRQLSQTVLSDGTGHKPHYSLRTLCRALSIVATNSCKNVQRSLYEGFCLSFLTQLDATSHQEVVNLIVSVLIGTKNIQGVLSQKIPEPEPVGEHVCFEGYWVSSGSVPKTVSEKYILTPSVKKNLKDLVRVVSLSNHPILLQGDTSVGKTSLISYLASASGNKCLRINNHEHTDLQEYIGAYSVDAVNGQLVFKEGVLVEAMRHGYWIILDELNLAPSDVLEALNRVLDDNRELYIPETQVAIKANPKFRLFATQNPPGLYGGRKVLSRAFRNRFIELHFCEIPSLELETILQNRCDMPASYSKKIVSVMKDLQAHRRSSAAFAGKQGFITLRDLFRWGERYRLASSDLNKSLYDWDQHLADEGFLVLAGRVRKLEEAETVVKVIEKHLKRKVNVENLFTLSDSTSVVTRHVLEGITKLSLPGFEHVVWTFNLRKLAVLVGKAIEFQEPVLLVGETGCGKTTICQYLAAVRKQKLYIVNCHQHSESSDFLGGLRPVRNHSDGDSRLFEWIDGPLIEAMRHGDLFLADEISLAEDSVLERLNSLLEPERMLLLSEKSSNDLESGEVITAHPEFYFLSTMNPGGDYGKKELSPALRNRLTEIWCESCEDDHDRIAIIEHNVKDGLCLGNQEDGSSGIGKTIISFINWFQQQEFGKKITVSIRDLLLWVKFINVTTDEDSKMQGMPTFTKLNLPEAYIHGAHLVFLDSLGTGISNNYQEQLLKSRRELAMNFLSDQMTSFGYEDFVISSSQKILERKTDDYFGIHPFYIEKGDLPMDKERTYSDFTFRAQTTKENLIRLLRSLQLPGRAVLLEGSPGVGKTSLVQALANAAGYRLTRINLSEQTDVSDLFGADLPVDGAEGGVFAWRDGPFLKALKDGHWILLDELNLASQSVLEGLNAVLDHRGELYIPELGRTFTVNSLKTRLFACQNPLRQGGARKGLPASFLNRFTQVYMESLNDEDILFILKSLHPEIPSQLLERMVQFNYALTKDCGITWGLRGAPWEMNLRDLLRWCQVMKKYAQNGCFDSGRFVSLIYADRMRTVPDKEKVLAIYEENFGPEYPLMKISSPIVITPEVVILDDIVMNRGSLAVGALSPVIDRKHAKLLLRNQLHVLRSLAVAIEMNWFVVLVGGSGSGKTSVVQVVSQLCNEKLEVLSVNSAMDTMDILGGFEQVDYNRHLEQIVTQVEEILFSTIQALVLKKTPLPASTTDIGSKVVKLMEEWEQFKGTGRNEDNYQNGTTLAAETEVFRSRISTLFRLIDAIDSHQLPLFHEKLATFRSKLVLLEEDVEKIGSLNSGGKFEWVDSVLIRCLTEGRWLLVENVNLCSPAILDRLNGLLEAGGVLTLGEKGVDYKGDLVTITPHPNFRLFFTMDPQRGEISRAMRNRGLEIFMPAIDENLDGNIMDILSILRHSGLLLHSTIMKLLDVHFAVYNLNIGLDQVSIGHLIHACFLFVQHHHRHGKSVEDSLRIVCFDVYLKSRSLSFEQQDIVSNVLTDALNSANQDDSVPPFYVAINTQHLQHNSALYTSESSGTMLSALVYLLSEQISPNYVSRVLFSQTSLSTTFQEYFNFNELSYRNLVLFGLSQFYEMASANDAKYRHFWLTELTRNQTDTMQLPEPLDLIGISEKLSSLVSQKSDASFSNCSLDLRNLPWDLRRLSQFVVSAVNYLDANKFSLLISYAVLKHRRLLEFIPTNSEDFDVTLRQYSLACSSENIPMGQTIDGLLTLHYDALVSNIDDFFTAVLNVDSFCVDEEIYELVLKCFQHYNRFIAAGSMPFFSQTTSRINNSVINYLKIHFKWTVKWIRKLISKSSITFSEIKNLPATVEFLKNLQTIELASDYNLTAVLSFSKKLKRVIGNPLPLNSYECRSNSSKLSRWFTCSNRNDFDSKEIRNELCHFLCRSNSNEIAAKIVPMQWICTHLFKLYVNICLPDVAVANVDETEIPQKSRENIIYASYKYPLEIIPILEGIFLKLETNYKSFVFSKCTEELSECEDSQFSERISSQFPVLSRELQFIPAEYSSTVAKSLTSESGDRSLLMLWYSSIIKHMRSFSTFSFKHYLKFRDENSNLEEGTFSSESSPLLSCHLPVLSKFESDFMFSKKENESLPSLFMPSLKNFRTHQKMLHQLKELLWRNSAFLSHSKSTYLSNESYHVLSQFRFFIKSSFYVFTGEAVTPVDISSNTVLSYVEKLTDFILKKCISDKANISVELNQLLHIIAARWEELMKCIEDVEKMDSTEDTQQWILIGRCWVLLGCIQFLLFSIFETIDPVLKVQMRKSDCNDDLEFVRCRLVIERSSEIFNGYNSRFPYQQLYENWKQAIENKLHTCPEELFVRKEPANYFEITKVVQQFRSNIGSADNIFKLYSKILKIYEDLKPDANKSTFIECQKVMKECRSWLASSDRFITSLNQDYAEYIDVIAPITYSMEQLNYGINILVSYLHKMTISSKVLKIVSSNDYLVAQNMCFDLCSFPRSLTSYAGVVNLCSSEFLVKLLSKNPSDVLETSNVVTGLIKSSLREIYCSLSVIGDTKHETKSELWSTVRLLLDQVVHLWKLQEKKLQEKKENEENLYVFKTRTLCENVSEEEEMKSHLNNFFNPFLEQDFDKEDAEPLDNPSEVPADPKKPDVYLSEEEMNIVCNIHAQLAKTFTYSHWICPVVSSDESVRSNIVDSLCERYSLFAAVLDQYDGALNEVVDIISLPSTVIMSDVAAKFTENDKFADFYHSPDVEQVALFYPILMRVRDQAEDLLKMWEDHPVLTKIIIVVDRIMSFEVASPVSRFLTGADVLLKTLHEWEEVAHSRISFSVLYEELTGLIFMWRKKEISFWKNALENVVQKMKNETSKWWFHLYAVSTQYVNQDDEETFSFPDLIVVLQKFMETSFLGEYSSKLDLLLVFHCHYANQPRTSRLNELCSALWNLHLYYKQFEEHILAHIDNLGAEVRKKVNNFVKITRWNDINYWSVAKTVEKTHEQLMKYIKEFQKILEMPTASAMTTLQCQSESSSACLSTLDEAAYATKVSLSDEMRETDAANAKLFSKAKKLCRSVVSASKYRPLNSSLFDAVLSIHEDKTVLNRMDIDRTMSKEKQRSQAKNLLQQKRKVIADLFKSLDRLGLSYRAGIIISKKENFSVNFAHMKPFDLNQLYSGEQISPAQEQIIKSWSNCSRNYLNSIAKQAQLKLALEKPHADLGPRNTDRIHGFTNHLLDMIVRKKSILIDAVVNLRNLENFEQILPELCCESFLNNDDLLPLKNKYIDTLHESVYFYQQFLTLLDCCPESNSNTMIRTPVIKVDDDKNHLIYVNKADPLWTDVRNRIENGLRTVQSLKNKFFENISSKFDGNKIYERIVTRNQHNLLFSEKEKLECLSADLKYIVTTFGFREHDQCNVLCQAAVTLASTFDDLLNCISSYSTEVVAFNTDAADVENKIEHLRKKMLISIQELYKKYCTAVKDEESEETDGAGLKKNHLKELIFESLNTDLELLGLKKICLRTSVSIGALIEKPGFDNATRKRLLEPLIPLLNQYRLLSEYIITQYVAAFNVSTQICTALLSLFIDLTTKGFCIPPELLEDEKKEEDSKEKGGMGLADGEGQKDVSDQIESQDQLEDAKPAGQEEKQEEKDCKEEESGIEMSEDFGGKSQNLEKKEEDGDSEGDEEDGDELDKEMGETGEGAETLDQQIWGDESEDEEANEDEKANDGEDDRGEETGDKQMGAKDEKTKEYEERVDGKEGDKKEEKEINEMDDQEKDDDQVDPYHGKQDPLPEPEALDLPEDLQLDDGEAKDGDQNEENPFDIDAMKELMPPKDTAEENAEEKADEQTEETESKEAENEEGDEDEEVGKKRNEENTETGEEEEPADVENEKEDGGSKDDDKSGEEPKPEEINPEKQEEDAGASTEDASEVTAEPAENKTDGSRDMVNQKSEDDRDSHEPEEERKNDTAGVEQQGVGQADKPETDTDKGHTAAENRGAQSREKGSKEQKRKLKPGESNSNRTLADNPEPMKKRLKTIDTLEQAEDEQNEGADDLQEEKDESGLYQHIREAEKSTNETVDAATREQAEKQPVLGEENDEEVKEDDQLMDLEENEEENTPDEISQQKADKIRSSKPDRNKPNEGESELSNEEEPPLDVKVEGEYVNTMTVERGLDTTFHTLDIEDDPNEEQYLSLEYINSLKSKVQDQLASWSQTPAVHEATAAWEMFSAITSNLSQELCEQLRLVLEPTQATRLKGDFRTGRRINMRKVIPYVASQFRKDKIWLRRTKPSKREYQIILAIDDSSSMADNHSKELAFESVALVSKALSLIEAGELGVISFGERTRVLHPLGEPFTTQTGAKLIREFTFDEIETKFADAVHTANGLFLTRGSSSRAAKTAQLLVIVSDGRGVSSEGSAAVRSAVRTAKQAGIFIVFIIVENPNMKNSIFDIRVPVFRDNKLVRIESYIENFPFPFYLILRDINKLPAVLAEALQQWFELVTNSSV</sequence>
<feature type="compositionally biased region" description="Basic and acidic residues" evidence="10">
    <location>
        <begin position="4896"/>
        <end position="4912"/>
    </location>
</feature>
<protein>
    <recommendedName>
        <fullName evidence="4 9">Midasin</fullName>
    </recommendedName>
</protein>
<dbReference type="InterPro" id="IPR036465">
    <property type="entry name" value="vWFA_dom_sf"/>
</dbReference>
<evidence type="ECO:0000313" key="13">
    <source>
        <dbReference type="Proteomes" id="UP001367676"/>
    </source>
</evidence>
<evidence type="ECO:0000256" key="7">
    <source>
        <dbReference type="ARBA" id="ARBA00023186"/>
    </source>
</evidence>
<feature type="compositionally biased region" description="Basic and acidic residues" evidence="10">
    <location>
        <begin position="4721"/>
        <end position="4738"/>
    </location>
</feature>
<dbReference type="Pfam" id="PF17867">
    <property type="entry name" value="AAA_lid_7"/>
    <property type="match status" value="3"/>
</dbReference>
<dbReference type="Gene3D" id="3.40.50.410">
    <property type="entry name" value="von Willebrand factor, type A domain"/>
    <property type="match status" value="1"/>
</dbReference>
<evidence type="ECO:0000313" key="12">
    <source>
        <dbReference type="EMBL" id="KAK7603332.1"/>
    </source>
</evidence>
<feature type="compositionally biased region" description="Basic and acidic residues" evidence="10">
    <location>
        <begin position="4596"/>
        <end position="4628"/>
    </location>
</feature>
<keyword evidence="5 9" id="KW-0547">Nucleotide-binding</keyword>
<comment type="function">
    <text evidence="9">Nuclear chaperone required for maturation and nuclear export of pre-60S ribosome subunits.</text>
</comment>
<dbReference type="Pfam" id="PF07728">
    <property type="entry name" value="AAA_5"/>
    <property type="match status" value="7"/>
</dbReference>
<feature type="compositionally biased region" description="Basic and acidic residues" evidence="10">
    <location>
        <begin position="4799"/>
        <end position="4809"/>
    </location>
</feature>
<dbReference type="GO" id="GO:0005730">
    <property type="term" value="C:nucleolus"/>
    <property type="evidence" value="ECO:0007669"/>
    <property type="project" value="UniProtKB-SubCell"/>
</dbReference>
<feature type="compositionally biased region" description="Acidic residues" evidence="10">
    <location>
        <begin position="4629"/>
        <end position="4638"/>
    </location>
</feature>
<dbReference type="PANTHER" id="PTHR48103">
    <property type="entry name" value="MIDASIN-RELATED"/>
    <property type="match status" value="1"/>
</dbReference>
<comment type="subcellular location">
    <subcellularLocation>
        <location evidence="1">Nucleus</location>
        <location evidence="1">Nucleolus</location>
    </subcellularLocation>
    <subcellularLocation>
        <location evidence="2">Nucleus</location>
        <location evidence="2">Nucleoplasm</location>
    </subcellularLocation>
</comment>
<dbReference type="FunFam" id="3.40.50.300:FF:002451">
    <property type="entry name" value="Midasin"/>
    <property type="match status" value="1"/>
</dbReference>
<dbReference type="FunFam" id="3.40.50.410:FF:000028">
    <property type="entry name" value="Midasin"/>
    <property type="match status" value="1"/>
</dbReference>
<keyword evidence="6 9" id="KW-0067">ATP-binding</keyword>
<feature type="compositionally biased region" description="Acidic residues" evidence="10">
    <location>
        <begin position="4542"/>
        <end position="4553"/>
    </location>
</feature>
<evidence type="ECO:0000256" key="10">
    <source>
        <dbReference type="SAM" id="MobiDB-lite"/>
    </source>
</evidence>
<evidence type="ECO:0000256" key="2">
    <source>
        <dbReference type="ARBA" id="ARBA00004642"/>
    </source>
</evidence>
<comment type="similarity">
    <text evidence="3 9">Belongs to the midasin family.</text>
</comment>
<evidence type="ECO:0000256" key="9">
    <source>
        <dbReference type="PIRNR" id="PIRNR010340"/>
    </source>
</evidence>
<dbReference type="EMBL" id="JBBCAQ010000006">
    <property type="protein sequence ID" value="KAK7603332.1"/>
    <property type="molecule type" value="Genomic_DNA"/>
</dbReference>
<dbReference type="Pfam" id="PF00092">
    <property type="entry name" value="VWA"/>
    <property type="match status" value="1"/>
</dbReference>
<evidence type="ECO:0000256" key="6">
    <source>
        <dbReference type="ARBA" id="ARBA00022840"/>
    </source>
</evidence>